<sequence length="162" mass="18161">MVRLRWYRAAPPPDLPVRQVHGFLFAPDGRAFLRVDGARHGLPGGKRELEDADPAATLRRETWEEVTLEIGAPRYLGYQLVVDGGTHRYAQVRMVALITRIHPVAPDLDNGRTYRRLLVDPRRVGDLLGWGRRGSRQAAAARQRAVVEFALPTLDLPPDGEV</sequence>
<dbReference type="InterPro" id="IPR000086">
    <property type="entry name" value="NUDIX_hydrolase_dom"/>
</dbReference>
<dbReference type="Proteomes" id="UP000791080">
    <property type="component" value="Unassembled WGS sequence"/>
</dbReference>
<dbReference type="EMBL" id="AUBJ02000001">
    <property type="protein sequence ID" value="MCP2334082.1"/>
    <property type="molecule type" value="Genomic_DNA"/>
</dbReference>
<protein>
    <submittedName>
        <fullName evidence="2">NUDIX domain-containing protein</fullName>
    </submittedName>
</protein>
<evidence type="ECO:0000313" key="2">
    <source>
        <dbReference type="EMBL" id="MCP2334082.1"/>
    </source>
</evidence>
<organism evidence="2 3">
    <name type="scientific">Actinoalloteichus caeruleus DSM 43889</name>
    <dbReference type="NCBI Taxonomy" id="1120930"/>
    <lineage>
        <taxon>Bacteria</taxon>
        <taxon>Bacillati</taxon>
        <taxon>Actinomycetota</taxon>
        <taxon>Actinomycetes</taxon>
        <taxon>Pseudonocardiales</taxon>
        <taxon>Pseudonocardiaceae</taxon>
        <taxon>Actinoalloteichus</taxon>
        <taxon>Actinoalloteichus cyanogriseus</taxon>
    </lineage>
</organism>
<dbReference type="RefSeq" id="WP_026418574.1">
    <property type="nucleotide sequence ID" value="NZ_AUBJ02000001.1"/>
</dbReference>
<proteinExistence type="predicted"/>
<name>A0ABT1JP11_ACTCY</name>
<dbReference type="Pfam" id="PF00293">
    <property type="entry name" value="NUDIX"/>
    <property type="match status" value="1"/>
</dbReference>
<evidence type="ECO:0000313" key="3">
    <source>
        <dbReference type="Proteomes" id="UP000791080"/>
    </source>
</evidence>
<gene>
    <name evidence="2" type="ORF">G443_004352</name>
</gene>
<feature type="domain" description="Nudix hydrolase" evidence="1">
    <location>
        <begin position="20"/>
        <end position="80"/>
    </location>
</feature>
<reference evidence="2 3" key="1">
    <citation type="submission" date="2022-06" db="EMBL/GenBank/DDBJ databases">
        <title>Genomic Encyclopedia of Type Strains, Phase I: the one thousand microbial genomes (KMG-I) project.</title>
        <authorList>
            <person name="Kyrpides N."/>
        </authorList>
    </citation>
    <scope>NUCLEOTIDE SEQUENCE [LARGE SCALE GENOMIC DNA]</scope>
    <source>
        <strain evidence="2 3">DSM 43889</strain>
    </source>
</reference>
<keyword evidence="3" id="KW-1185">Reference proteome</keyword>
<dbReference type="InterPro" id="IPR015797">
    <property type="entry name" value="NUDIX_hydrolase-like_dom_sf"/>
</dbReference>
<evidence type="ECO:0000259" key="1">
    <source>
        <dbReference type="Pfam" id="PF00293"/>
    </source>
</evidence>
<dbReference type="Gene3D" id="3.90.79.10">
    <property type="entry name" value="Nucleoside Triphosphate Pyrophosphohydrolase"/>
    <property type="match status" value="1"/>
</dbReference>
<accession>A0ABT1JP11</accession>
<dbReference type="SUPFAM" id="SSF55811">
    <property type="entry name" value="Nudix"/>
    <property type="match status" value="1"/>
</dbReference>
<comment type="caution">
    <text evidence="2">The sequence shown here is derived from an EMBL/GenBank/DDBJ whole genome shotgun (WGS) entry which is preliminary data.</text>
</comment>